<dbReference type="Pfam" id="PF03167">
    <property type="entry name" value="UDG"/>
    <property type="match status" value="1"/>
</dbReference>
<dbReference type="eggNOG" id="COG3663">
    <property type="taxonomic scope" value="Bacteria"/>
</dbReference>
<dbReference type="HOGENOM" id="CLU_094865_1_0_9"/>
<dbReference type="CDD" id="cd10032">
    <property type="entry name" value="UDG-F6_HDG"/>
    <property type="match status" value="1"/>
</dbReference>
<evidence type="ECO:0000259" key="1">
    <source>
        <dbReference type="Pfam" id="PF03167"/>
    </source>
</evidence>
<dbReference type="InterPro" id="IPR026353">
    <property type="entry name" value="Hypoxan-DNA_Glyclase"/>
</dbReference>
<dbReference type="EMBL" id="FP565809">
    <property type="protein sequence ID" value="CBH20920.1"/>
    <property type="molecule type" value="Genomic_DNA"/>
</dbReference>
<dbReference type="Proteomes" id="UP000007041">
    <property type="component" value="Chromosome"/>
</dbReference>
<dbReference type="BioCyc" id="CSTI499177:GJE9-838-MONOMER"/>
<organism evidence="2 3">
    <name type="scientific">Acetoanaerobium sticklandii (strain ATCC 12662 / DSM 519 / JCM 1433 / CCUG 9281 / NCIMB 10654 / HF)</name>
    <name type="common">Clostridium sticklandii</name>
    <dbReference type="NCBI Taxonomy" id="499177"/>
    <lineage>
        <taxon>Bacteria</taxon>
        <taxon>Bacillati</taxon>
        <taxon>Bacillota</taxon>
        <taxon>Clostridia</taxon>
        <taxon>Peptostreptococcales</taxon>
        <taxon>Filifactoraceae</taxon>
        <taxon>Acetoanaerobium</taxon>
    </lineage>
</organism>
<evidence type="ECO:0000313" key="3">
    <source>
        <dbReference type="Proteomes" id="UP000007041"/>
    </source>
</evidence>
<reference evidence="3" key="1">
    <citation type="journal article" date="2010" name="BMC Genomics">
        <title>Clostridium sticklandii, a specialist in amino acid degradation:revisiting its metabolism through its genome sequence.</title>
        <authorList>
            <person name="Fonknechten N."/>
            <person name="Chaussonnerie S."/>
            <person name="Tricot S."/>
            <person name="Lajus A."/>
            <person name="Andreesen J.R."/>
            <person name="Perchat N."/>
            <person name="Pelletier E."/>
            <person name="Gouyvenoux M."/>
            <person name="Barbe V."/>
            <person name="Salanoubat M."/>
            <person name="Le Paslier D."/>
            <person name="Weissenbach J."/>
            <person name="Cohen G.N."/>
            <person name="Kreimeyer A."/>
        </authorList>
    </citation>
    <scope>NUCLEOTIDE SEQUENCE [LARGE SCALE GENOMIC DNA]</scope>
    <source>
        <strain evidence="3">ATCC 12662 / DSM 519 / JCM 1433 / CCUG 9281 / NCIMB 10654 / HF</strain>
    </source>
</reference>
<protein>
    <recommendedName>
        <fullName evidence="1">Uracil-DNA glycosylase-like domain-containing protein</fullName>
    </recommendedName>
</protein>
<dbReference type="SUPFAM" id="SSF52141">
    <property type="entry name" value="Uracil-DNA glycosylase-like"/>
    <property type="match status" value="1"/>
</dbReference>
<dbReference type="InterPro" id="IPR005122">
    <property type="entry name" value="Uracil-DNA_glycosylase-like"/>
</dbReference>
<dbReference type="AlphaFoldDB" id="E3PWV5"/>
<feature type="domain" description="Uracil-DNA glycosylase-like" evidence="1">
    <location>
        <begin position="10"/>
        <end position="147"/>
    </location>
</feature>
<accession>E3PWV5</accession>
<dbReference type="NCBIfam" id="TIGR04274">
    <property type="entry name" value="hypoxanDNAglyco"/>
    <property type="match status" value="1"/>
</dbReference>
<name>E3PWV5_ACESD</name>
<dbReference type="InterPro" id="IPR036895">
    <property type="entry name" value="Uracil-DNA_glycosylase-like_sf"/>
</dbReference>
<dbReference type="Gene3D" id="3.40.470.10">
    <property type="entry name" value="Uracil-DNA glycosylase-like domain"/>
    <property type="match status" value="1"/>
</dbReference>
<gene>
    <name evidence="2" type="ordered locus">CLOST_0794</name>
</gene>
<evidence type="ECO:0000313" key="2">
    <source>
        <dbReference type="EMBL" id="CBH20920.1"/>
    </source>
</evidence>
<sequence length="159" mass="18041">MRASHEFSPVFDENSEILILGSFPSVKSRQESFFYANPQNRFWKLMAQLLNESTPKDTQDKIAMLKKHKIALWDVIESCDIVGSSDSSISNVVPVDISQILSRANIIKVYANGGKAFELYNKYLYPKTQLEITKLPSTSPANAGYSFDKLLSEWKKILE</sequence>
<dbReference type="STRING" id="1511.CLOST_0794"/>
<dbReference type="KEGG" id="cst:CLOST_0794"/>
<proteinExistence type="predicted"/>
<keyword evidence="3" id="KW-1185">Reference proteome</keyword>